<dbReference type="OrthoDB" id="2680724at2759"/>
<dbReference type="AlphaFoldDB" id="A0A9P6ZWE7"/>
<comment type="caution">
    <text evidence="1">The sequence shown here is derived from an EMBL/GenBank/DDBJ whole genome shotgun (WGS) entry which is preliminary data.</text>
</comment>
<evidence type="ECO:0000313" key="2">
    <source>
        <dbReference type="Proteomes" id="UP000714275"/>
    </source>
</evidence>
<sequence>MLTKDVTHRQNVSVSIFNRGSRFSIFHHDFYQLYGSNREEMRFRLLSVAPGSSPLENIVQLSSAAVIIFEHSFYIFDKQRYLQDKQKPVPSFHVALEQYIVSPHVVAVREGVSAAVQAYEEAVTTAAHAYEEAVRTAVYTYQGNLPAWMAKLQSERFQRKAKQTFERSQEKEKKSLYSQAKAELIKTILDITLNHRLPRP</sequence>
<proteinExistence type="predicted"/>
<organism evidence="1 2">
    <name type="scientific">Suillus placidus</name>
    <dbReference type="NCBI Taxonomy" id="48579"/>
    <lineage>
        <taxon>Eukaryota</taxon>
        <taxon>Fungi</taxon>
        <taxon>Dikarya</taxon>
        <taxon>Basidiomycota</taxon>
        <taxon>Agaricomycotina</taxon>
        <taxon>Agaricomycetes</taxon>
        <taxon>Agaricomycetidae</taxon>
        <taxon>Boletales</taxon>
        <taxon>Suillineae</taxon>
        <taxon>Suillaceae</taxon>
        <taxon>Suillus</taxon>
    </lineage>
</organism>
<dbReference type="EMBL" id="JABBWD010000018">
    <property type="protein sequence ID" value="KAG1778000.1"/>
    <property type="molecule type" value="Genomic_DNA"/>
</dbReference>
<name>A0A9P6ZWE7_9AGAM</name>
<reference evidence="1" key="1">
    <citation type="journal article" date="2020" name="New Phytol.">
        <title>Comparative genomics reveals dynamic genome evolution in host specialist ectomycorrhizal fungi.</title>
        <authorList>
            <person name="Lofgren L.A."/>
            <person name="Nguyen N.H."/>
            <person name="Vilgalys R."/>
            <person name="Ruytinx J."/>
            <person name="Liao H.L."/>
            <person name="Branco S."/>
            <person name="Kuo A."/>
            <person name="LaButti K."/>
            <person name="Lipzen A."/>
            <person name="Andreopoulos W."/>
            <person name="Pangilinan J."/>
            <person name="Riley R."/>
            <person name="Hundley H."/>
            <person name="Na H."/>
            <person name="Barry K."/>
            <person name="Grigoriev I.V."/>
            <person name="Stajich J.E."/>
            <person name="Kennedy P.G."/>
        </authorList>
    </citation>
    <scope>NUCLEOTIDE SEQUENCE</scope>
    <source>
        <strain evidence="1">DOB743</strain>
    </source>
</reference>
<evidence type="ECO:0000313" key="1">
    <source>
        <dbReference type="EMBL" id="KAG1778000.1"/>
    </source>
</evidence>
<accession>A0A9P6ZWE7</accession>
<protein>
    <submittedName>
        <fullName evidence="1">Uncharacterized protein</fullName>
    </submittedName>
</protein>
<keyword evidence="2" id="KW-1185">Reference proteome</keyword>
<dbReference type="Proteomes" id="UP000714275">
    <property type="component" value="Unassembled WGS sequence"/>
</dbReference>
<gene>
    <name evidence="1" type="ORF">EV702DRAFT_206806</name>
</gene>